<evidence type="ECO:0000256" key="1">
    <source>
        <dbReference type="SAM" id="Phobius"/>
    </source>
</evidence>
<comment type="caution">
    <text evidence="2">The sequence shown here is derived from an EMBL/GenBank/DDBJ whole genome shotgun (WGS) entry which is preliminary data.</text>
</comment>
<dbReference type="EMBL" id="JQOH01000003">
    <property type="protein sequence ID" value="KGA28949.1"/>
    <property type="molecule type" value="Genomic_DNA"/>
</dbReference>
<dbReference type="Proteomes" id="UP000029436">
    <property type="component" value="Unassembled WGS sequence"/>
</dbReference>
<evidence type="ECO:0008006" key="6">
    <source>
        <dbReference type="Google" id="ProtNLM"/>
    </source>
</evidence>
<keyword evidence="5" id="KW-1185">Reference proteome</keyword>
<keyword evidence="1" id="KW-1133">Transmembrane helix</keyword>
<keyword evidence="1" id="KW-0472">Membrane</keyword>
<evidence type="ECO:0000313" key="3">
    <source>
        <dbReference type="EMBL" id="KGA28949.1"/>
    </source>
</evidence>
<dbReference type="InterPro" id="IPR049458">
    <property type="entry name" value="EpsG-like"/>
</dbReference>
<proteinExistence type="predicted"/>
<protein>
    <recommendedName>
        <fullName evidence="6">EpsG family protein</fullName>
    </recommendedName>
</protein>
<keyword evidence="1" id="KW-0812">Transmembrane</keyword>
<feature type="transmembrane region" description="Helical" evidence="1">
    <location>
        <begin position="249"/>
        <end position="271"/>
    </location>
</feature>
<evidence type="ECO:0000313" key="5">
    <source>
        <dbReference type="Proteomes" id="UP000029436"/>
    </source>
</evidence>
<name>A0AAW3ENJ5_9GAMM</name>
<reference evidence="4 5" key="1">
    <citation type="submission" date="2014-08" db="EMBL/GenBank/DDBJ databases">
        <title>Genome sequences of NCPPB Pectobacterium isolates.</title>
        <authorList>
            <person name="Glover R.H."/>
            <person name="Sapp M."/>
            <person name="Elphinstone J."/>
        </authorList>
    </citation>
    <scope>NUCLEOTIDE SEQUENCE [LARGE SCALE GENOMIC DNA]</scope>
    <source>
        <strain evidence="2 4">NCPPB 3701</strain>
        <strain evidence="3 5">NCPPB3702</strain>
    </source>
</reference>
<feature type="transmembrane region" description="Helical" evidence="1">
    <location>
        <begin position="223"/>
        <end position="242"/>
    </location>
</feature>
<evidence type="ECO:0000313" key="2">
    <source>
        <dbReference type="EMBL" id="KFX08842.1"/>
    </source>
</evidence>
<feature type="transmembrane region" description="Helical" evidence="1">
    <location>
        <begin position="115"/>
        <end position="133"/>
    </location>
</feature>
<feature type="transmembrane region" description="Helical" evidence="1">
    <location>
        <begin position="170"/>
        <end position="187"/>
    </location>
</feature>
<feature type="transmembrane region" description="Helical" evidence="1">
    <location>
        <begin position="277"/>
        <end position="296"/>
    </location>
</feature>
<dbReference type="Pfam" id="PF14897">
    <property type="entry name" value="EpsG"/>
    <property type="match status" value="1"/>
</dbReference>
<sequence length="326" mass="37608">MRKDDILKIPFISVLALVLSGVAGSRFFGPDPDFSNYVDMLTYPNYIERVVDLFFQFMIFLNANVFPNYWFVFFIYATLGVSIKIIAIFKFSEHPGLSCCVYVMMFYLLHEYTQIRGGVAAGVLLFSFYYIYAGDFKKFLASLLIASLFHLSSLIVLPFYFLVRKYNLRYFFFVTIIVFLSAVFSYVSGDFVRSIVHAYMSTNDSGINLGAVIDFNLLNKMNLSHFIISLVCYFFYTRGVAFKQSELSVVYIKLLFVGVSSFYFFGALGLVATAYRISYIFLPVLIFIIPMLVYVIKPRVIPLVIVLLYLLINLFYLIDNVIWVNQ</sequence>
<feature type="transmembrane region" description="Helical" evidence="1">
    <location>
        <begin position="69"/>
        <end position="89"/>
    </location>
</feature>
<evidence type="ECO:0000313" key="4">
    <source>
        <dbReference type="Proteomes" id="UP000029257"/>
    </source>
</evidence>
<dbReference type="Proteomes" id="UP000029257">
    <property type="component" value="Unassembled WGS sequence"/>
</dbReference>
<organism evidence="2 4">
    <name type="scientific">Pectobacterium wasabiae</name>
    <dbReference type="NCBI Taxonomy" id="55208"/>
    <lineage>
        <taxon>Bacteria</taxon>
        <taxon>Pseudomonadati</taxon>
        <taxon>Pseudomonadota</taxon>
        <taxon>Gammaproteobacteria</taxon>
        <taxon>Enterobacterales</taxon>
        <taxon>Pectobacteriaceae</taxon>
        <taxon>Pectobacterium</taxon>
    </lineage>
</organism>
<dbReference type="RefSeq" id="WP_005974067.1">
    <property type="nucleotide sequence ID" value="NZ_JQHP01000002.1"/>
</dbReference>
<feature type="transmembrane region" description="Helical" evidence="1">
    <location>
        <begin position="139"/>
        <end position="163"/>
    </location>
</feature>
<dbReference type="EMBL" id="JQHP01000002">
    <property type="protein sequence ID" value="KFX08842.1"/>
    <property type="molecule type" value="Genomic_DNA"/>
</dbReference>
<feature type="transmembrane region" description="Helical" evidence="1">
    <location>
        <begin position="303"/>
        <end position="323"/>
    </location>
</feature>
<gene>
    <name evidence="2" type="ORF">JV38_03855</name>
    <name evidence="3" type="ORF">KU73_07580</name>
</gene>
<dbReference type="AlphaFoldDB" id="A0AAW3ENJ5"/>
<accession>A0AAW3ENJ5</accession>